<keyword evidence="14" id="KW-0175">Coiled coil</keyword>
<protein>
    <recommendedName>
        <fullName evidence="3 13">Flagellar biosynthesis protein FlhF</fullName>
    </recommendedName>
</protein>
<dbReference type="InterPro" id="IPR000897">
    <property type="entry name" value="SRP54_GTPase_dom"/>
</dbReference>
<evidence type="ECO:0000256" key="8">
    <source>
        <dbReference type="ARBA" id="ARBA00022927"/>
    </source>
</evidence>
<keyword evidence="18" id="KW-1185">Reference proteome</keyword>
<evidence type="ECO:0000256" key="2">
    <source>
        <dbReference type="ARBA" id="ARBA00008531"/>
    </source>
</evidence>
<dbReference type="CDD" id="cd17873">
    <property type="entry name" value="FlhF"/>
    <property type="match status" value="1"/>
</dbReference>
<dbReference type="PANTHER" id="PTHR43134:SF3">
    <property type="entry name" value="FLAGELLAR BIOSYNTHESIS PROTEIN FLHF"/>
    <property type="match status" value="1"/>
</dbReference>
<keyword evidence="4" id="KW-0813">Transport</keyword>
<feature type="coiled-coil region" evidence="14">
    <location>
        <begin position="71"/>
        <end position="98"/>
    </location>
</feature>
<dbReference type="EMBL" id="JAUSUG010000003">
    <property type="protein sequence ID" value="MDQ0253695.1"/>
    <property type="molecule type" value="Genomic_DNA"/>
</dbReference>
<comment type="similarity">
    <text evidence="2">Belongs to the GTP-binding SRP family.</text>
</comment>
<dbReference type="SMART" id="SM00962">
    <property type="entry name" value="SRP54"/>
    <property type="match status" value="1"/>
</dbReference>
<evidence type="ECO:0000256" key="9">
    <source>
        <dbReference type="ARBA" id="ARBA00023134"/>
    </source>
</evidence>
<dbReference type="InterPro" id="IPR020006">
    <property type="entry name" value="FlhF"/>
</dbReference>
<dbReference type="RefSeq" id="WP_307322681.1">
    <property type="nucleotide sequence ID" value="NZ_JAUSUG010000003.1"/>
</dbReference>
<keyword evidence="9" id="KW-0342">GTP-binding</keyword>
<dbReference type="SMART" id="SM00382">
    <property type="entry name" value="AAA"/>
    <property type="match status" value="1"/>
</dbReference>
<feature type="domain" description="AAA+ ATPase" evidence="15">
    <location>
        <begin position="178"/>
        <end position="369"/>
    </location>
</feature>
<evidence type="ECO:0000313" key="17">
    <source>
        <dbReference type="EMBL" id="MDQ0253695.1"/>
    </source>
</evidence>
<evidence type="ECO:0000256" key="1">
    <source>
        <dbReference type="ARBA" id="ARBA00004413"/>
    </source>
</evidence>
<dbReference type="NCBIfam" id="TIGR03499">
    <property type="entry name" value="FlhF"/>
    <property type="match status" value="1"/>
</dbReference>
<evidence type="ECO:0000256" key="13">
    <source>
        <dbReference type="NCBIfam" id="TIGR03499"/>
    </source>
</evidence>
<keyword evidence="5" id="KW-1003">Cell membrane</keyword>
<evidence type="ECO:0000256" key="4">
    <source>
        <dbReference type="ARBA" id="ARBA00022448"/>
    </source>
</evidence>
<dbReference type="InterPro" id="IPR047040">
    <property type="entry name" value="FlhF__GTPase_dom"/>
</dbReference>
<comment type="caution">
    <text evidence="17">The sequence shown here is derived from an EMBL/GenBank/DDBJ whole genome shotgun (WGS) entry which is preliminary data.</text>
</comment>
<dbReference type="Pfam" id="PF00448">
    <property type="entry name" value="SRP54"/>
    <property type="match status" value="1"/>
</dbReference>
<evidence type="ECO:0000256" key="6">
    <source>
        <dbReference type="ARBA" id="ARBA00022741"/>
    </source>
</evidence>
<dbReference type="InterPro" id="IPR027417">
    <property type="entry name" value="P-loop_NTPase"/>
</dbReference>
<accession>A0ABT9ZR41</accession>
<keyword evidence="7" id="KW-1005">Bacterial flagellum biogenesis</keyword>
<evidence type="ECO:0000256" key="5">
    <source>
        <dbReference type="ARBA" id="ARBA00022475"/>
    </source>
</evidence>
<feature type="domain" description="SRP54-type proteins GTP-binding" evidence="16">
    <location>
        <begin position="179"/>
        <end position="370"/>
    </location>
</feature>
<comment type="subcellular location">
    <subcellularLocation>
        <location evidence="1">Cell membrane</location>
        <topology evidence="1">Peripheral membrane protein</topology>
        <orientation evidence="1">Cytoplasmic side</orientation>
    </subcellularLocation>
</comment>
<evidence type="ECO:0000259" key="15">
    <source>
        <dbReference type="SMART" id="SM00382"/>
    </source>
</evidence>
<gene>
    <name evidence="17" type="ORF">J2S74_001067</name>
</gene>
<dbReference type="PANTHER" id="PTHR43134">
    <property type="entry name" value="SIGNAL RECOGNITION PARTICLE RECEPTOR SUBUNIT ALPHA"/>
    <property type="match status" value="1"/>
</dbReference>
<dbReference type="InterPro" id="IPR036638">
    <property type="entry name" value="HLH_DNA-bd_sf"/>
</dbReference>
<evidence type="ECO:0000256" key="3">
    <source>
        <dbReference type="ARBA" id="ARBA00014919"/>
    </source>
</evidence>
<dbReference type="SUPFAM" id="SSF52540">
    <property type="entry name" value="P-loop containing nucleoside triphosphate hydrolases"/>
    <property type="match status" value="1"/>
</dbReference>
<evidence type="ECO:0000313" key="18">
    <source>
        <dbReference type="Proteomes" id="UP001230005"/>
    </source>
</evidence>
<dbReference type="CDD" id="cd00083">
    <property type="entry name" value="bHLH_SF"/>
    <property type="match status" value="1"/>
</dbReference>
<name>A0ABT9ZR41_9BACI</name>
<dbReference type="Gene3D" id="3.40.50.300">
    <property type="entry name" value="P-loop containing nucleotide triphosphate hydrolases"/>
    <property type="match status" value="1"/>
</dbReference>
<evidence type="ECO:0000256" key="10">
    <source>
        <dbReference type="ARBA" id="ARBA00023136"/>
    </source>
</evidence>
<keyword evidence="10" id="KW-0472">Membrane</keyword>
<keyword evidence="6" id="KW-0547">Nucleotide-binding</keyword>
<dbReference type="InterPro" id="IPR003593">
    <property type="entry name" value="AAA+_ATPase"/>
</dbReference>
<proteinExistence type="inferred from homology"/>
<keyword evidence="17" id="KW-0282">Flagellum</keyword>
<dbReference type="Gene3D" id="1.20.120.1380">
    <property type="entry name" value="Flagellar FlhF biosynthesis protein, N domain"/>
    <property type="match status" value="1"/>
</dbReference>
<keyword evidence="11" id="KW-1006">Bacterial flagellum protein export</keyword>
<evidence type="ECO:0000256" key="7">
    <source>
        <dbReference type="ARBA" id="ARBA00022795"/>
    </source>
</evidence>
<evidence type="ECO:0000256" key="11">
    <source>
        <dbReference type="ARBA" id="ARBA00023225"/>
    </source>
</evidence>
<keyword evidence="17" id="KW-0969">Cilium</keyword>
<keyword evidence="8" id="KW-0653">Protein transport</keyword>
<keyword evidence="17" id="KW-0966">Cell projection</keyword>
<evidence type="ECO:0000256" key="12">
    <source>
        <dbReference type="ARBA" id="ARBA00025337"/>
    </source>
</evidence>
<dbReference type="SUPFAM" id="SSF47459">
    <property type="entry name" value="HLH, helix-loop-helix DNA-binding domain"/>
    <property type="match status" value="1"/>
</dbReference>
<reference evidence="17 18" key="1">
    <citation type="submission" date="2023-07" db="EMBL/GenBank/DDBJ databases">
        <title>Genomic Encyclopedia of Type Strains, Phase IV (KMG-IV): sequencing the most valuable type-strain genomes for metagenomic binning, comparative biology and taxonomic classification.</title>
        <authorList>
            <person name="Goeker M."/>
        </authorList>
    </citation>
    <scope>NUCLEOTIDE SEQUENCE [LARGE SCALE GENOMIC DNA]</scope>
    <source>
        <strain evidence="17 18">DSM 9768</strain>
    </source>
</reference>
<comment type="function">
    <text evidence="12">Necessary for flagellar biosynthesis. May be involved in translocation of the flagellum.</text>
</comment>
<evidence type="ECO:0000259" key="16">
    <source>
        <dbReference type="SMART" id="SM00962"/>
    </source>
</evidence>
<sequence length="371" mass="42886">MKVKKIIARNMPEAMTKVRAELGNDAVILNSKEVYTGGFLGFFTKKNMEVIAAVDPVKPQKTERMPTRSPIKHERQRRDKIAMEIAELKRLVKGINEQQQEKTLTLDPAYPGYLQNINQRLLEEEVKEVHRLQIMKQLLKRWYSENGEEEREEQLLLWLKEAVADYLNDVEYGPFLFKKRYLNVVGPTGVGKTTTLAKIASRAAILHQKKIAFITTDTYRIAAIEQLKTYAKILNVPIEVAYSIDDFKLAKERLKNFDFILVDSAGRNFRNPLYVEQLREVIDFDDEMETHLVLSLTSKYRDMKNIMDQFQKVKINKVIYTKADETDTYGAMINIHGDYKIGASYITTGQNVPDDILEASKETVIDRILRS</sequence>
<evidence type="ECO:0000256" key="14">
    <source>
        <dbReference type="SAM" id="Coils"/>
    </source>
</evidence>
<dbReference type="Proteomes" id="UP001230005">
    <property type="component" value="Unassembled WGS sequence"/>
</dbReference>
<organism evidence="17 18">
    <name type="scientific">Evansella vedderi</name>
    <dbReference type="NCBI Taxonomy" id="38282"/>
    <lineage>
        <taxon>Bacteria</taxon>
        <taxon>Bacillati</taxon>
        <taxon>Bacillota</taxon>
        <taxon>Bacilli</taxon>
        <taxon>Bacillales</taxon>
        <taxon>Bacillaceae</taxon>
        <taxon>Evansella</taxon>
    </lineage>
</organism>